<sequence>MIVEQMCSMQIFLKDYFEKIFTLSTRRKQTNDFLYYNKMFMEFADSLNKTIFFHPIFHNILCFCCYINIKQNHNIKQKKKGRKQKKTMKALSTTRHMNNIAISRITV</sequence>
<protein>
    <submittedName>
        <fullName evidence="2">Uncharacterized protein</fullName>
    </submittedName>
</protein>
<evidence type="ECO:0000256" key="1">
    <source>
        <dbReference type="SAM" id="Phobius"/>
    </source>
</evidence>
<evidence type="ECO:0000313" key="3">
    <source>
        <dbReference type="Proteomes" id="UP000266861"/>
    </source>
</evidence>
<dbReference type="EMBL" id="PQFF01000164">
    <property type="protein sequence ID" value="RHZ77597.1"/>
    <property type="molecule type" value="Genomic_DNA"/>
</dbReference>
<keyword evidence="3" id="KW-1185">Reference proteome</keyword>
<accession>A0A397IRL2</accession>
<dbReference type="AlphaFoldDB" id="A0A397IRL2"/>
<evidence type="ECO:0000313" key="2">
    <source>
        <dbReference type="EMBL" id="RHZ77597.1"/>
    </source>
</evidence>
<reference evidence="2 3" key="1">
    <citation type="submission" date="2018-08" db="EMBL/GenBank/DDBJ databases">
        <title>Genome and evolution of the arbuscular mycorrhizal fungus Diversispora epigaea (formerly Glomus versiforme) and its bacterial endosymbionts.</title>
        <authorList>
            <person name="Sun X."/>
            <person name="Fei Z."/>
            <person name="Harrison M."/>
        </authorList>
    </citation>
    <scope>NUCLEOTIDE SEQUENCE [LARGE SCALE GENOMIC DNA]</scope>
    <source>
        <strain evidence="2 3">IT104</strain>
    </source>
</reference>
<name>A0A397IRL2_9GLOM</name>
<feature type="transmembrane region" description="Helical" evidence="1">
    <location>
        <begin position="51"/>
        <end position="69"/>
    </location>
</feature>
<keyword evidence="1" id="KW-0472">Membrane</keyword>
<proteinExistence type="predicted"/>
<comment type="caution">
    <text evidence="2">The sequence shown here is derived from an EMBL/GenBank/DDBJ whole genome shotgun (WGS) entry which is preliminary data.</text>
</comment>
<keyword evidence="1" id="KW-0812">Transmembrane</keyword>
<organism evidence="2 3">
    <name type="scientific">Diversispora epigaea</name>
    <dbReference type="NCBI Taxonomy" id="1348612"/>
    <lineage>
        <taxon>Eukaryota</taxon>
        <taxon>Fungi</taxon>
        <taxon>Fungi incertae sedis</taxon>
        <taxon>Mucoromycota</taxon>
        <taxon>Glomeromycotina</taxon>
        <taxon>Glomeromycetes</taxon>
        <taxon>Diversisporales</taxon>
        <taxon>Diversisporaceae</taxon>
        <taxon>Diversispora</taxon>
    </lineage>
</organism>
<keyword evidence="1" id="KW-1133">Transmembrane helix</keyword>
<gene>
    <name evidence="2" type="ORF">Glove_174g140</name>
</gene>
<dbReference type="Proteomes" id="UP000266861">
    <property type="component" value="Unassembled WGS sequence"/>
</dbReference>